<dbReference type="Gene3D" id="3.90.1530.30">
    <property type="match status" value="1"/>
</dbReference>
<sequence>MNSTEHEIDALAASVELSPLETDLGNESKIEYVALSRLRTSPLNVRRKAATGIEGLADSILAKGLLQNLVVHAVKGGRGKNTHFGVCAGQRRLAALAALAKDGKIAASYPVAVKVVSDAEALAASLIENHAREAMHPADECQAFKLLIDEGRSADYISALFGVSPLTVQRRLKLANVSPRLLDLYRENGISTDQMTALALTDDHAFQDHLWFDAAQKWSRDAHHLRSAITLEEVHASRTPLAGFVGLNVYEKAGGYIRRDLFSNSDDEGYIADMPLLESLATDRLATIADEIRAEGWKWVETRLKYDYSEMSAFTSLPSHTREMTIAEQLEFEKLKSVRDTAVEALDAYQASVEENAENEKDGVYETLDEAATLASEALDEYGARLEAWTASQREQSGVFVIVDNDGDVRIERALSERKRHRATGEAGTESKKVAALHSEKLVRRLTAHRTAAVKVELAAQPNVALAVLMHRMIPSIFAEKYGNIYGNRAIEVQITTSRERLMKEADDMAESPAWIKFEAERAKWTRMMPKEYADLMGWLLEAGNDITANLFAFCIASTVDSVSPTDTGHPVNAVMDTLGVDMTAYWTPTRASYLNHVTKARICDVVSSAVSAKAAAPLASMKKDEAAQTAERLLTGTNWLPEVLTNREHAKVTFYGGMQSDEDDETDDADAE</sequence>
<dbReference type="InterPro" id="IPR050336">
    <property type="entry name" value="Chromosome_partition/occlusion"/>
</dbReference>
<comment type="caution">
    <text evidence="2">The sequence shown here is derived from an EMBL/GenBank/DDBJ whole genome shotgun (WGS) entry which is preliminary data.</text>
</comment>
<dbReference type="Gene3D" id="1.10.10.2830">
    <property type="match status" value="1"/>
</dbReference>
<keyword evidence="3" id="KW-1185">Reference proteome</keyword>
<protein>
    <submittedName>
        <fullName evidence="2">ParB/RepB/Spo0J family partition protein</fullName>
    </submittedName>
</protein>
<dbReference type="EMBL" id="JAPMXC010000004">
    <property type="protein sequence ID" value="MCY0388410.1"/>
    <property type="molecule type" value="Genomic_DNA"/>
</dbReference>
<evidence type="ECO:0000313" key="2">
    <source>
        <dbReference type="EMBL" id="MCY0388410.1"/>
    </source>
</evidence>
<gene>
    <name evidence="2" type="ORF">OVY01_14450</name>
</gene>
<dbReference type="PANTHER" id="PTHR33375:SF7">
    <property type="entry name" value="CHROMOSOME 2-PARTITIONING PROTEIN PARB-RELATED"/>
    <property type="match status" value="1"/>
</dbReference>
<accession>A0ABT3ZQB3</accession>
<dbReference type="RefSeq" id="WP_267848304.1">
    <property type="nucleotide sequence ID" value="NZ_JAPMXC010000004.1"/>
</dbReference>
<reference evidence="2" key="1">
    <citation type="submission" date="2022-11" db="EMBL/GenBank/DDBJ databases">
        <title>Robbsia betulipollinis sp. nov., isolated from pollen of birch (Betula pendula).</title>
        <authorList>
            <person name="Shi H."/>
            <person name="Ambika Manirajan B."/>
            <person name="Ratering S."/>
            <person name="Geissler-Plaum R."/>
            <person name="Schnell S."/>
        </authorList>
    </citation>
    <scope>NUCLEOTIDE SEQUENCE</scope>
    <source>
        <strain evidence="2">Bb-Pol-6</strain>
    </source>
</reference>
<organism evidence="2 3">
    <name type="scientific">Robbsia betulipollinis</name>
    <dbReference type="NCBI Taxonomy" id="2981849"/>
    <lineage>
        <taxon>Bacteria</taxon>
        <taxon>Pseudomonadati</taxon>
        <taxon>Pseudomonadota</taxon>
        <taxon>Betaproteobacteria</taxon>
        <taxon>Burkholderiales</taxon>
        <taxon>Burkholderiaceae</taxon>
        <taxon>Robbsia</taxon>
    </lineage>
</organism>
<evidence type="ECO:0000313" key="3">
    <source>
        <dbReference type="Proteomes" id="UP001082899"/>
    </source>
</evidence>
<feature type="domain" description="ParB-like N-terminal" evidence="1">
    <location>
        <begin position="31"/>
        <end position="130"/>
    </location>
</feature>
<dbReference type="InterPro" id="IPR003115">
    <property type="entry name" value="ParB_N"/>
</dbReference>
<dbReference type="CDD" id="cd16406">
    <property type="entry name" value="ParB_N_like"/>
    <property type="match status" value="1"/>
</dbReference>
<name>A0ABT3ZQB3_9BURK</name>
<dbReference type="SUPFAM" id="SSF109709">
    <property type="entry name" value="KorB DNA-binding domain-like"/>
    <property type="match status" value="1"/>
</dbReference>
<dbReference type="InterPro" id="IPR036086">
    <property type="entry name" value="ParB/Sulfiredoxin_sf"/>
</dbReference>
<dbReference type="Pfam" id="PF02195">
    <property type="entry name" value="ParB_N"/>
    <property type="match status" value="1"/>
</dbReference>
<dbReference type="SUPFAM" id="SSF110849">
    <property type="entry name" value="ParB/Sulfiredoxin"/>
    <property type="match status" value="1"/>
</dbReference>
<dbReference type="Proteomes" id="UP001082899">
    <property type="component" value="Unassembled WGS sequence"/>
</dbReference>
<evidence type="ECO:0000259" key="1">
    <source>
        <dbReference type="SMART" id="SM00470"/>
    </source>
</evidence>
<dbReference type="SMART" id="SM00470">
    <property type="entry name" value="ParB"/>
    <property type="match status" value="1"/>
</dbReference>
<proteinExistence type="predicted"/>
<dbReference type="PANTHER" id="PTHR33375">
    <property type="entry name" value="CHROMOSOME-PARTITIONING PROTEIN PARB-RELATED"/>
    <property type="match status" value="1"/>
</dbReference>